<dbReference type="Proteomes" id="UP000292082">
    <property type="component" value="Unassembled WGS sequence"/>
</dbReference>
<reference evidence="1 2" key="1">
    <citation type="submission" date="2019-01" db="EMBL/GenBank/DDBJ databases">
        <title>Draft genome sequences of three monokaryotic isolates of the white-rot basidiomycete fungus Dichomitus squalens.</title>
        <authorList>
            <consortium name="DOE Joint Genome Institute"/>
            <person name="Lopez S.C."/>
            <person name="Andreopoulos B."/>
            <person name="Pangilinan J."/>
            <person name="Lipzen A."/>
            <person name="Riley R."/>
            <person name="Ahrendt S."/>
            <person name="Ng V."/>
            <person name="Barry K."/>
            <person name="Daum C."/>
            <person name="Grigoriev I.V."/>
            <person name="Hilden K.S."/>
            <person name="Makela M.R."/>
            <person name="de Vries R.P."/>
        </authorList>
    </citation>
    <scope>NUCLEOTIDE SEQUENCE [LARGE SCALE GENOMIC DNA]</scope>
    <source>
        <strain evidence="1 2">CBS 464.89</strain>
    </source>
</reference>
<gene>
    <name evidence="1" type="ORF">BD310DRAFT_613302</name>
</gene>
<name>A0A4Q9PQ20_9APHY</name>
<keyword evidence="2" id="KW-1185">Reference proteome</keyword>
<proteinExistence type="predicted"/>
<dbReference type="EMBL" id="ML145151">
    <property type="protein sequence ID" value="TBU56451.1"/>
    <property type="molecule type" value="Genomic_DNA"/>
</dbReference>
<protein>
    <submittedName>
        <fullName evidence="1">Uncharacterized protein</fullName>
    </submittedName>
</protein>
<evidence type="ECO:0000313" key="1">
    <source>
        <dbReference type="EMBL" id="TBU56451.1"/>
    </source>
</evidence>
<accession>A0A4Q9PQ20</accession>
<evidence type="ECO:0000313" key="2">
    <source>
        <dbReference type="Proteomes" id="UP000292082"/>
    </source>
</evidence>
<sequence>MVPNTDRHQPRFAPPTHKRLARLDASLLHPFKTNALLTLLLVPPSGYAHRCLGHRDALTLSQLHPLLRVEARRVGSPKIPQPYCAK</sequence>
<dbReference type="AlphaFoldDB" id="A0A4Q9PQ20"/>
<organism evidence="1 2">
    <name type="scientific">Dichomitus squalens</name>
    <dbReference type="NCBI Taxonomy" id="114155"/>
    <lineage>
        <taxon>Eukaryota</taxon>
        <taxon>Fungi</taxon>
        <taxon>Dikarya</taxon>
        <taxon>Basidiomycota</taxon>
        <taxon>Agaricomycotina</taxon>
        <taxon>Agaricomycetes</taxon>
        <taxon>Polyporales</taxon>
        <taxon>Polyporaceae</taxon>
        <taxon>Dichomitus</taxon>
    </lineage>
</organism>